<name>A0ABM7F6K2_9ACTN</name>
<dbReference type="EMBL" id="AP018448">
    <property type="protein sequence ID" value="BBC31462.1"/>
    <property type="molecule type" value="Genomic_DNA"/>
</dbReference>
<feature type="transmembrane region" description="Helical" evidence="3">
    <location>
        <begin position="57"/>
        <end position="76"/>
    </location>
</feature>
<evidence type="ECO:0000256" key="1">
    <source>
        <dbReference type="ARBA" id="ARBA00022793"/>
    </source>
</evidence>
<evidence type="ECO:0000256" key="2">
    <source>
        <dbReference type="ARBA" id="ARBA00023239"/>
    </source>
</evidence>
<dbReference type="InterPro" id="IPR029061">
    <property type="entry name" value="THDP-binding"/>
</dbReference>
<gene>
    <name evidence="5" type="ORF">SGFS_027560</name>
</gene>
<dbReference type="Gene3D" id="3.40.50.970">
    <property type="match status" value="1"/>
</dbReference>
<reference evidence="5 6" key="1">
    <citation type="journal article" date="2010" name="ChemBioChem">
        <title>Cloning and characterization of the biosynthetic gene cluster of 16-membered macrolide antibiotic FD-891: involvement of a dual functional cytochrome P450 monooxygenase catalyzing epoxidation and hydroxylation.</title>
        <authorList>
            <person name="Kudo F."/>
            <person name="Motegi A."/>
            <person name="Mizoue K."/>
            <person name="Eguchi T."/>
        </authorList>
    </citation>
    <scope>NUCLEOTIDE SEQUENCE [LARGE SCALE GENOMIC DNA]</scope>
    <source>
        <strain evidence="5 6">A-8890</strain>
    </source>
</reference>
<dbReference type="Proteomes" id="UP001321542">
    <property type="component" value="Chromosome"/>
</dbReference>
<proteinExistence type="predicted"/>
<evidence type="ECO:0000313" key="6">
    <source>
        <dbReference type="Proteomes" id="UP001321542"/>
    </source>
</evidence>
<dbReference type="SUPFAM" id="SSF52518">
    <property type="entry name" value="Thiamin diphosphate-binding fold (THDP-binding)"/>
    <property type="match status" value="1"/>
</dbReference>
<accession>A0ABM7F6K2</accession>
<keyword evidence="3" id="KW-1133">Transmembrane helix</keyword>
<feature type="domain" description="Thiamine pyrophosphate enzyme TPP-binding" evidence="4">
    <location>
        <begin position="57"/>
        <end position="164"/>
    </location>
</feature>
<dbReference type="Pfam" id="PF02775">
    <property type="entry name" value="TPP_enzyme_C"/>
    <property type="match status" value="1"/>
</dbReference>
<keyword evidence="2" id="KW-0456">Lyase</keyword>
<evidence type="ECO:0000259" key="4">
    <source>
        <dbReference type="Pfam" id="PF02775"/>
    </source>
</evidence>
<dbReference type="PANTHER" id="PTHR42818">
    <property type="entry name" value="SULFOPYRUVATE DECARBOXYLASE SUBUNIT ALPHA"/>
    <property type="match status" value="1"/>
</dbReference>
<keyword evidence="1" id="KW-0210">Decarboxylase</keyword>
<dbReference type="InterPro" id="IPR011766">
    <property type="entry name" value="TPP_enzyme_TPP-bd"/>
</dbReference>
<dbReference type="InterPro" id="IPR051818">
    <property type="entry name" value="TPP_dependent_decarboxylase"/>
</dbReference>
<dbReference type="RefSeq" id="WP_286250172.1">
    <property type="nucleotide sequence ID" value="NZ_AP018448.1"/>
</dbReference>
<evidence type="ECO:0000256" key="3">
    <source>
        <dbReference type="SAM" id="Phobius"/>
    </source>
</evidence>
<dbReference type="PANTHER" id="PTHR42818:SF1">
    <property type="entry name" value="SULFOPYRUVATE DECARBOXYLASE"/>
    <property type="match status" value="1"/>
</dbReference>
<reference evidence="5 6" key="2">
    <citation type="journal article" date="2023" name="ChemBioChem">
        <title>Acyltransferase Domain Exchange between Two Independent Type I Polyketide Synthases in the Same Producer Strain of Macrolide Antibiotics.</title>
        <authorList>
            <person name="Kudo F."/>
            <person name="Kishikawa K."/>
            <person name="Tsuboi K."/>
            <person name="Kido T."/>
            <person name="Usui T."/>
            <person name="Hashimoto J."/>
            <person name="Shin-Ya K."/>
            <person name="Miyanaga A."/>
            <person name="Eguchi T."/>
        </authorList>
    </citation>
    <scope>NUCLEOTIDE SEQUENCE [LARGE SCALE GENOMIC DNA]</scope>
    <source>
        <strain evidence="5 6">A-8890</strain>
    </source>
</reference>
<keyword evidence="6" id="KW-1185">Reference proteome</keyword>
<keyword evidence="3" id="KW-0812">Transmembrane</keyword>
<evidence type="ECO:0000313" key="5">
    <source>
        <dbReference type="EMBL" id="BBC31462.1"/>
    </source>
</evidence>
<organism evidence="5 6">
    <name type="scientific">Streptomyces graminofaciens</name>
    <dbReference type="NCBI Taxonomy" id="68212"/>
    <lineage>
        <taxon>Bacteria</taxon>
        <taxon>Bacillati</taxon>
        <taxon>Actinomycetota</taxon>
        <taxon>Actinomycetes</taxon>
        <taxon>Kitasatosporales</taxon>
        <taxon>Streptomycetaceae</taxon>
        <taxon>Streptomyces</taxon>
    </lineage>
</organism>
<protein>
    <submittedName>
        <fullName evidence="5">Aldehyde dehydrogenase</fullName>
    </submittedName>
</protein>
<sequence>MTVTDTASSTTASLPRLDRRRFVADLIALIPEDTLLVTGLGSPSYDVFAAGDRPGTFYLWGAMGAAAPLALGLALARPDRPVVAITGDGEHLMGIGTLATIGAQLPPNLTVVVLDNEHFGETGMQPSHTGLGTDLVAVARGFGIHDPLRITDLAQTDDLASRIKARTATTYAQVLIDTTEPPRALPPRDGVANKNSFRAALGLNTF</sequence>
<keyword evidence="3" id="KW-0472">Membrane</keyword>